<keyword evidence="7 9" id="KW-0807">Transducer</keyword>
<evidence type="ECO:0000256" key="2">
    <source>
        <dbReference type="ARBA" id="ARBA00022475"/>
    </source>
</evidence>
<keyword evidence="4 10" id="KW-0812">Transmembrane</keyword>
<dbReference type="PROSITE" id="PS50885">
    <property type="entry name" value="HAMP"/>
    <property type="match status" value="1"/>
</dbReference>
<sequence length="669" mass="72651">MKKLKFKSLKHQLLLCFIALIVTICAGISLISMYISKKAVVATVDTTLPEVAKQAGSSVENSLTTQIKILETLATNEKIKSETTPIEEKLAILSERATQNGYLKMTFADINGKGVNTDNQQLNIADRDYFKKALQGTSSVSDPIISKADNTLIVVYSVPIKINNNIVGVLTAIRDGNELSNYTNAIKFGKTGTAYMINNKGTIIAHNNKELVINEDNDFENIKKDSALESIVEIEKKMVLGENASGEYSYNGKNKYVGYAPIKSTGWSVAIVVETDEILSELTTLKLVIGIVLGVFILLGTFIVLIISSSITSPIKLSMEQLKSISEGNLTLDISEKLLDRTDELGEMAKSIDTMKTAMIAMINNIKLSSSSIDTQTNNLSALSIEMSSSSKNISIATNDVAKGTVDQAQDLVDITAILQNFSAKLEDMVNVIHDVDSNTNNIKSMANSSNTEMETVTHSVKNVNEAFNDLIVKIQSVGSNVTKINEITNLINSLSEQTNLLALNAAIEAARAGESGRGFSVVADEIRKLAEQSKESSLSISSLISEISIDTNIMVNTTDTMKDELKTQESNIYTAMKSFETITVAVDEIAPKMAVANNSVEDLNENKENILIKIETSSSIAEEVSASAEEIAASTEEMTSSTEELSNSVNLLNDMSKKMIENVNQFKI</sequence>
<dbReference type="OrthoDB" id="597657at2"/>
<dbReference type="Proteomes" id="UP000199263">
    <property type="component" value="Unassembled WGS sequence"/>
</dbReference>
<feature type="transmembrane region" description="Helical" evidence="10">
    <location>
        <begin position="12"/>
        <end position="35"/>
    </location>
</feature>
<dbReference type="Gene3D" id="3.30.450.20">
    <property type="entry name" value="PAS domain"/>
    <property type="match status" value="1"/>
</dbReference>
<evidence type="ECO:0000256" key="8">
    <source>
        <dbReference type="ARBA" id="ARBA00029447"/>
    </source>
</evidence>
<proteinExistence type="inferred from homology"/>
<dbReference type="InterPro" id="IPR029151">
    <property type="entry name" value="Sensor-like_sf"/>
</dbReference>
<keyword evidence="5 10" id="KW-1133">Transmembrane helix</keyword>
<dbReference type="SUPFAM" id="SSF58104">
    <property type="entry name" value="Methyl-accepting chemotaxis protein (MCP) signaling domain"/>
    <property type="match status" value="1"/>
</dbReference>
<keyword evidence="2" id="KW-1003">Cell membrane</keyword>
<evidence type="ECO:0000256" key="4">
    <source>
        <dbReference type="ARBA" id="ARBA00022692"/>
    </source>
</evidence>
<evidence type="ECO:0000313" key="14">
    <source>
        <dbReference type="Proteomes" id="UP000199263"/>
    </source>
</evidence>
<dbReference type="CDD" id="cd12912">
    <property type="entry name" value="PDC2_MCP_like"/>
    <property type="match status" value="1"/>
</dbReference>
<dbReference type="GO" id="GO:0007165">
    <property type="term" value="P:signal transduction"/>
    <property type="evidence" value="ECO:0007669"/>
    <property type="project" value="UniProtKB-KW"/>
</dbReference>
<dbReference type="Gene3D" id="1.10.287.950">
    <property type="entry name" value="Methyl-accepting chemotaxis protein"/>
    <property type="match status" value="1"/>
</dbReference>
<dbReference type="InterPro" id="IPR033479">
    <property type="entry name" value="dCache_1"/>
</dbReference>
<dbReference type="PANTHER" id="PTHR32089">
    <property type="entry name" value="METHYL-ACCEPTING CHEMOTAXIS PROTEIN MCPB"/>
    <property type="match status" value="1"/>
</dbReference>
<dbReference type="SUPFAM" id="SSF103190">
    <property type="entry name" value="Sensory domain-like"/>
    <property type="match status" value="1"/>
</dbReference>
<dbReference type="Pfam" id="PF02743">
    <property type="entry name" value="dCache_1"/>
    <property type="match status" value="1"/>
</dbReference>
<dbReference type="InterPro" id="IPR003660">
    <property type="entry name" value="HAMP_dom"/>
</dbReference>
<dbReference type="InterPro" id="IPR004089">
    <property type="entry name" value="MCPsignal_dom"/>
</dbReference>
<comment type="similarity">
    <text evidence="8">Belongs to the methyl-accepting chemotaxis (MCP) protein family.</text>
</comment>
<dbReference type="SMART" id="SM00304">
    <property type="entry name" value="HAMP"/>
    <property type="match status" value="1"/>
</dbReference>
<evidence type="ECO:0000259" key="12">
    <source>
        <dbReference type="PROSITE" id="PS50885"/>
    </source>
</evidence>
<accession>A0A1I1Q4X6</accession>
<feature type="transmembrane region" description="Helical" evidence="10">
    <location>
        <begin position="287"/>
        <end position="307"/>
    </location>
</feature>
<dbReference type="SMART" id="SM00283">
    <property type="entry name" value="MA"/>
    <property type="match status" value="1"/>
</dbReference>
<dbReference type="Gene3D" id="6.10.340.10">
    <property type="match status" value="1"/>
</dbReference>
<evidence type="ECO:0000256" key="5">
    <source>
        <dbReference type="ARBA" id="ARBA00022989"/>
    </source>
</evidence>
<evidence type="ECO:0000256" key="10">
    <source>
        <dbReference type="SAM" id="Phobius"/>
    </source>
</evidence>
<comment type="subcellular location">
    <subcellularLocation>
        <location evidence="1">Cell membrane</location>
        <topology evidence="1">Multi-pass membrane protein</topology>
    </subcellularLocation>
</comment>
<feature type="domain" description="Methyl-accepting transducer" evidence="11">
    <location>
        <begin position="383"/>
        <end position="647"/>
    </location>
</feature>
<keyword evidence="14" id="KW-1185">Reference proteome</keyword>
<dbReference type="CDD" id="cd06225">
    <property type="entry name" value="HAMP"/>
    <property type="match status" value="1"/>
</dbReference>
<dbReference type="STRING" id="119641.SAMN05421842_12330"/>
<dbReference type="RefSeq" id="WP_090092873.1">
    <property type="nucleotide sequence ID" value="NZ_FOMG01000023.1"/>
</dbReference>
<evidence type="ECO:0000256" key="7">
    <source>
        <dbReference type="ARBA" id="ARBA00023224"/>
    </source>
</evidence>
<reference evidence="13 14" key="1">
    <citation type="submission" date="2016-10" db="EMBL/GenBank/DDBJ databases">
        <authorList>
            <person name="de Groot N.N."/>
        </authorList>
    </citation>
    <scope>NUCLEOTIDE SEQUENCE [LARGE SCALE GENOMIC DNA]</scope>
    <source>
        <strain evidence="13 14">DSM 12992</strain>
    </source>
</reference>
<gene>
    <name evidence="13" type="ORF">SAMN05421842_12330</name>
</gene>
<dbReference type="AlphaFoldDB" id="A0A1I1Q4X6"/>
<evidence type="ECO:0000259" key="11">
    <source>
        <dbReference type="PROSITE" id="PS50111"/>
    </source>
</evidence>
<dbReference type="PANTHER" id="PTHR32089:SF112">
    <property type="entry name" value="LYSOZYME-LIKE PROTEIN-RELATED"/>
    <property type="match status" value="1"/>
</dbReference>
<dbReference type="GO" id="GO:0006935">
    <property type="term" value="P:chemotaxis"/>
    <property type="evidence" value="ECO:0007669"/>
    <property type="project" value="UniProtKB-KW"/>
</dbReference>
<dbReference type="CDD" id="cd12914">
    <property type="entry name" value="PDC1_DGC_like"/>
    <property type="match status" value="1"/>
</dbReference>
<name>A0A1I1Q4X6_9CLOT</name>
<protein>
    <submittedName>
        <fullName evidence="13">Methyl-accepting chemotaxis protein</fullName>
    </submittedName>
</protein>
<dbReference type="PROSITE" id="PS50111">
    <property type="entry name" value="CHEMOTAXIS_TRANSDUC_2"/>
    <property type="match status" value="1"/>
</dbReference>
<dbReference type="Pfam" id="PF00015">
    <property type="entry name" value="MCPsignal"/>
    <property type="match status" value="1"/>
</dbReference>
<evidence type="ECO:0000256" key="6">
    <source>
        <dbReference type="ARBA" id="ARBA00023136"/>
    </source>
</evidence>
<keyword evidence="3" id="KW-0145">Chemotaxis</keyword>
<dbReference type="Pfam" id="PF00672">
    <property type="entry name" value="HAMP"/>
    <property type="match status" value="1"/>
</dbReference>
<dbReference type="EMBL" id="FOMG01000023">
    <property type="protein sequence ID" value="SFD17065.1"/>
    <property type="molecule type" value="Genomic_DNA"/>
</dbReference>
<organism evidence="13 14">
    <name type="scientific">Clostridium uliginosum</name>
    <dbReference type="NCBI Taxonomy" id="119641"/>
    <lineage>
        <taxon>Bacteria</taxon>
        <taxon>Bacillati</taxon>
        <taxon>Bacillota</taxon>
        <taxon>Clostridia</taxon>
        <taxon>Eubacteriales</taxon>
        <taxon>Clostridiaceae</taxon>
        <taxon>Clostridium</taxon>
    </lineage>
</organism>
<dbReference type="GO" id="GO:0005886">
    <property type="term" value="C:plasma membrane"/>
    <property type="evidence" value="ECO:0007669"/>
    <property type="project" value="UniProtKB-SubCell"/>
</dbReference>
<evidence type="ECO:0000256" key="9">
    <source>
        <dbReference type="PROSITE-ProRule" id="PRU00284"/>
    </source>
</evidence>
<evidence type="ECO:0000256" key="3">
    <source>
        <dbReference type="ARBA" id="ARBA00022500"/>
    </source>
</evidence>
<keyword evidence="6 10" id="KW-0472">Membrane</keyword>
<feature type="domain" description="HAMP" evidence="12">
    <location>
        <begin position="309"/>
        <end position="364"/>
    </location>
</feature>
<evidence type="ECO:0000256" key="1">
    <source>
        <dbReference type="ARBA" id="ARBA00004651"/>
    </source>
</evidence>
<evidence type="ECO:0000313" key="13">
    <source>
        <dbReference type="EMBL" id="SFD17065.1"/>
    </source>
</evidence>